<reference evidence="6 7" key="1">
    <citation type="journal article" date="2015" name="Genome Announc.">
        <title>Draft Genome Sequence of Rhodococcus rhodochrous Strain KG-21, a Soil Isolate from Oil Fields of Krishna-Godavari Basin, India.</title>
        <authorList>
            <person name="Dawar C."/>
            <person name="Aggarwal R.K."/>
        </authorList>
    </citation>
    <scope>NUCLEOTIDE SEQUENCE [LARGE SCALE GENOMIC DNA]</scope>
    <source>
        <strain evidence="6 7">KG-21</strain>
    </source>
</reference>
<dbReference type="Gene3D" id="2.20.25.90">
    <property type="entry name" value="ADC-like domains"/>
    <property type="match status" value="1"/>
</dbReference>
<dbReference type="Proteomes" id="UP000037712">
    <property type="component" value="Unassembled WGS sequence"/>
</dbReference>
<dbReference type="PANTHER" id="PTHR43742">
    <property type="entry name" value="TRIMETHYLAMINE-N-OXIDE REDUCTASE"/>
    <property type="match status" value="1"/>
</dbReference>
<dbReference type="PATRIC" id="fig|1441923.3.peg.995"/>
<dbReference type="PANTHER" id="PTHR43742:SF6">
    <property type="entry name" value="OXIDOREDUCTASE YYAE-RELATED"/>
    <property type="match status" value="1"/>
</dbReference>
<keyword evidence="3" id="KW-0408">Iron</keyword>
<dbReference type="GO" id="GO:0046872">
    <property type="term" value="F:metal ion binding"/>
    <property type="evidence" value="ECO:0007669"/>
    <property type="project" value="UniProtKB-KW"/>
</dbReference>
<keyword evidence="2" id="KW-0479">Metal-binding</keyword>
<evidence type="ECO:0000313" key="7">
    <source>
        <dbReference type="Proteomes" id="UP000037712"/>
    </source>
</evidence>
<dbReference type="Pfam" id="PF04879">
    <property type="entry name" value="Molybdop_Fe4S4"/>
    <property type="match status" value="1"/>
</dbReference>
<protein>
    <submittedName>
        <fullName evidence="6">Formate dehydrogenase</fullName>
    </submittedName>
</protein>
<gene>
    <name evidence="6" type="ORF">Z051_04460</name>
</gene>
<dbReference type="InterPro" id="IPR006656">
    <property type="entry name" value="Mopterin_OxRdtase"/>
</dbReference>
<dbReference type="Pfam" id="PF01568">
    <property type="entry name" value="Molydop_binding"/>
    <property type="match status" value="1"/>
</dbReference>
<evidence type="ECO:0000259" key="5">
    <source>
        <dbReference type="PROSITE" id="PS51669"/>
    </source>
</evidence>
<dbReference type="InterPro" id="IPR050612">
    <property type="entry name" value="Prok_Mopterin_Oxidored"/>
</dbReference>
<evidence type="ECO:0000256" key="3">
    <source>
        <dbReference type="ARBA" id="ARBA00023004"/>
    </source>
</evidence>
<organism evidence="6 7">
    <name type="scientific">Rhodococcus rhodochrous KG-21</name>
    <dbReference type="NCBI Taxonomy" id="1441923"/>
    <lineage>
        <taxon>Bacteria</taxon>
        <taxon>Bacillati</taxon>
        <taxon>Actinomycetota</taxon>
        <taxon>Actinomycetes</taxon>
        <taxon>Mycobacteriales</taxon>
        <taxon>Nocardiaceae</taxon>
        <taxon>Rhodococcus</taxon>
    </lineage>
</organism>
<dbReference type="SMART" id="SM00926">
    <property type="entry name" value="Molybdop_Fe4S4"/>
    <property type="match status" value="1"/>
</dbReference>
<evidence type="ECO:0000256" key="1">
    <source>
        <dbReference type="ARBA" id="ARBA00010312"/>
    </source>
</evidence>
<dbReference type="GO" id="GO:0016491">
    <property type="term" value="F:oxidoreductase activity"/>
    <property type="evidence" value="ECO:0007669"/>
    <property type="project" value="InterPro"/>
</dbReference>
<dbReference type="InterPro" id="IPR006657">
    <property type="entry name" value="MoPterin_dinucl-bd_dom"/>
</dbReference>
<sequence length="745" mass="79882">MLTDTSARTVGARICPLCEATCGLLFELDGRTVTSVRPNPDDVFTAGHSCAKGLGLGQLENDPDVLRTPLIRDGDDFREATWDEAFAEIGRRLPPIIAADPDSCAVYSGNPAAHHLDPSFYTLPLISAIGTRNVYSPASIDTLPKNYANALLYGTGLGMAVPDIDRTSYLLILGSNPLVSNGSTVTAPGIGKRLEALRERGGTLVVVDPARTRTAEVADLHLAIRPGTDAFLLLALVSVIATERLTAPGRLTEYVDGLDEVLRLTEQFTPDAVAPICGIDADVIRRVAREFAASDAAVAHSRMGSCTQEFGSVANWMVEVLNIVTGNLDRPGGAMFPVPPAGGPTTWPANPKAPLVFDRWRSRVRNMPEAMGELPAVCFAEEVLTPGPGQVRALVTISGNLARSFPNSHAVEAALADLEFMVCIDGYLNETTRYADVVLPPPPLTTRGHHDLALTHFQVRNVARYTAPLLEPGSGEMPEWQILLRLTGIVRGEPERPITELDDEVATTAIRRAAKIAGCEVDDVVRATEGRTGPQRLLDLRLRSGPYGDRFGAVPGGLTLELLERTPDGIDYGPLQPRVPEVLRTPNGRINLLPDALAADLPRLRDALAQPVPELVLVNRRQRRGMNSWLHNALPQPDAGQCALYMNPFDAAERNLVDGDTVRIASKTGAVVAELHITDAMRQGVVSLPHGWGHHGPGLRTGRSAAAPGANVNALVDDTVVEPLTGAPIFNGFPVDVTRVESPRS</sequence>
<dbReference type="RefSeq" id="WP_054371590.1">
    <property type="nucleotide sequence ID" value="NZ_AZYO01000006.1"/>
</dbReference>
<proteinExistence type="inferred from homology"/>
<dbReference type="GO" id="GO:0051536">
    <property type="term" value="F:iron-sulfur cluster binding"/>
    <property type="evidence" value="ECO:0007669"/>
    <property type="project" value="UniProtKB-KW"/>
</dbReference>
<accession>A0A0M9WQ29</accession>
<comment type="similarity">
    <text evidence="1">Belongs to the prokaryotic molybdopterin-containing oxidoreductase family.</text>
</comment>
<evidence type="ECO:0000256" key="4">
    <source>
        <dbReference type="ARBA" id="ARBA00023014"/>
    </source>
</evidence>
<dbReference type="Gene3D" id="2.40.40.20">
    <property type="match status" value="1"/>
</dbReference>
<dbReference type="Gene3D" id="3.40.228.10">
    <property type="entry name" value="Dimethylsulfoxide Reductase, domain 2"/>
    <property type="match status" value="1"/>
</dbReference>
<dbReference type="EMBL" id="AZYO01000006">
    <property type="protein sequence ID" value="KOS57323.1"/>
    <property type="molecule type" value="Genomic_DNA"/>
</dbReference>
<reference evidence="7" key="2">
    <citation type="submission" date="2015-01" db="EMBL/GenBank/DDBJ databases">
        <title>Draft genome sequence of potential hydrocarbon metabolising strain of Rhodococcus rhodochrous.</title>
        <authorList>
            <person name="Aggarwal R.K."/>
            <person name="Dawar C."/>
        </authorList>
    </citation>
    <scope>NUCLEOTIDE SEQUENCE [LARGE SCALE GENOMIC DNA]</scope>
    <source>
        <strain evidence="7">KG-21</strain>
    </source>
</reference>
<dbReference type="InterPro" id="IPR006963">
    <property type="entry name" value="Mopterin_OxRdtase_4Fe-4S_dom"/>
</dbReference>
<evidence type="ECO:0000313" key="6">
    <source>
        <dbReference type="EMBL" id="KOS57323.1"/>
    </source>
</evidence>
<dbReference type="PROSITE" id="PS51669">
    <property type="entry name" value="4FE4S_MOW_BIS_MGD"/>
    <property type="match status" value="1"/>
</dbReference>
<dbReference type="GO" id="GO:0043546">
    <property type="term" value="F:molybdopterin cofactor binding"/>
    <property type="evidence" value="ECO:0007669"/>
    <property type="project" value="InterPro"/>
</dbReference>
<feature type="domain" description="4Fe-4S Mo/W bis-MGD-type" evidence="5">
    <location>
        <begin position="8"/>
        <end position="64"/>
    </location>
</feature>
<comment type="caution">
    <text evidence="6">The sequence shown here is derived from an EMBL/GenBank/DDBJ whole genome shotgun (WGS) entry which is preliminary data.</text>
</comment>
<dbReference type="Pfam" id="PF00384">
    <property type="entry name" value="Molybdopterin"/>
    <property type="match status" value="1"/>
</dbReference>
<dbReference type="Gene3D" id="3.40.50.740">
    <property type="match status" value="1"/>
</dbReference>
<name>A0A0M9WQ29_RHORH</name>
<dbReference type="SUPFAM" id="SSF53706">
    <property type="entry name" value="Formate dehydrogenase/DMSO reductase, domains 1-3"/>
    <property type="match status" value="1"/>
</dbReference>
<dbReference type="InterPro" id="IPR009010">
    <property type="entry name" value="Asp_de-COase-like_dom_sf"/>
</dbReference>
<dbReference type="AlphaFoldDB" id="A0A0M9WQ29"/>
<dbReference type="SUPFAM" id="SSF50692">
    <property type="entry name" value="ADC-like"/>
    <property type="match status" value="1"/>
</dbReference>
<keyword evidence="4" id="KW-0411">Iron-sulfur</keyword>
<evidence type="ECO:0000256" key="2">
    <source>
        <dbReference type="ARBA" id="ARBA00022723"/>
    </source>
</evidence>